<gene>
    <name evidence="2" type="ORF">K1J60_31755</name>
</gene>
<organism evidence="2 3">
    <name type="scientific">Streptomyces akebiae</name>
    <dbReference type="NCBI Taxonomy" id="2865673"/>
    <lineage>
        <taxon>Bacteria</taxon>
        <taxon>Bacillati</taxon>
        <taxon>Actinomycetota</taxon>
        <taxon>Actinomycetes</taxon>
        <taxon>Kitasatosporales</taxon>
        <taxon>Streptomycetaceae</taxon>
        <taxon>Streptomyces</taxon>
    </lineage>
</organism>
<reference evidence="2 3" key="1">
    <citation type="submission" date="2021-08" db="EMBL/GenBank/DDBJ databases">
        <authorList>
            <person name="Ping M."/>
        </authorList>
    </citation>
    <scope>NUCLEOTIDE SEQUENCE [LARGE SCALE GENOMIC DNA]</scope>
    <source>
        <strain evidence="2 3">MG28</strain>
    </source>
</reference>
<keyword evidence="3" id="KW-1185">Reference proteome</keyword>
<feature type="compositionally biased region" description="Basic and acidic residues" evidence="1">
    <location>
        <begin position="1"/>
        <end position="28"/>
    </location>
</feature>
<feature type="region of interest" description="Disordered" evidence="1">
    <location>
        <begin position="1"/>
        <end position="108"/>
    </location>
</feature>
<protein>
    <submittedName>
        <fullName evidence="2">Uncharacterized protein</fullName>
    </submittedName>
</protein>
<dbReference type="EMBL" id="CP080647">
    <property type="protein sequence ID" value="QYX80485.1"/>
    <property type="molecule type" value="Genomic_DNA"/>
</dbReference>
<accession>A0ABX8XX22</accession>
<dbReference type="RefSeq" id="WP_220649200.1">
    <property type="nucleotide sequence ID" value="NZ_CP080647.1"/>
</dbReference>
<sequence>MTDDVTRGEGIRESGPRDTREADPRSEGTRASGTPAGTRAADATGSAAGGTGAPLVAGHDTTEGRTGGRTEHRTMGVRDEPGRGRGEDAAKASGEGGSRSAGSSLLSHDESDKLTLRMQHAVGGFVDGPRSAVEEADHVLEEVTARFTDAMTQRRRTLRNSWETTADDRATATDTEQLRLALRDYRELTERLLRL</sequence>
<evidence type="ECO:0000256" key="1">
    <source>
        <dbReference type="SAM" id="MobiDB-lite"/>
    </source>
</evidence>
<dbReference type="Proteomes" id="UP000827138">
    <property type="component" value="Chromosome"/>
</dbReference>
<name>A0ABX8XX22_9ACTN</name>
<evidence type="ECO:0000313" key="2">
    <source>
        <dbReference type="EMBL" id="QYX80485.1"/>
    </source>
</evidence>
<feature type="compositionally biased region" description="Basic and acidic residues" evidence="1">
    <location>
        <begin position="60"/>
        <end position="90"/>
    </location>
</feature>
<evidence type="ECO:0000313" key="3">
    <source>
        <dbReference type="Proteomes" id="UP000827138"/>
    </source>
</evidence>
<proteinExistence type="predicted"/>
<feature type="compositionally biased region" description="Low complexity" evidence="1">
    <location>
        <begin position="36"/>
        <end position="46"/>
    </location>
</feature>